<feature type="domain" description="FecR protein" evidence="2">
    <location>
        <begin position="127"/>
        <end position="219"/>
    </location>
</feature>
<dbReference type="Proteomes" id="UP000677244">
    <property type="component" value="Unassembled WGS sequence"/>
</dbReference>
<dbReference type="PANTHER" id="PTHR30273">
    <property type="entry name" value="PERIPLASMIC SIGNAL SENSOR AND SIGMA FACTOR ACTIVATOR FECR-RELATED"/>
    <property type="match status" value="1"/>
</dbReference>
<evidence type="ECO:0000313" key="4">
    <source>
        <dbReference type="EMBL" id="MBO9199997.1"/>
    </source>
</evidence>
<dbReference type="InterPro" id="IPR012373">
    <property type="entry name" value="Ferrdict_sens_TM"/>
</dbReference>
<organism evidence="4 5">
    <name type="scientific">Niastella soli</name>
    <dbReference type="NCBI Taxonomy" id="2821487"/>
    <lineage>
        <taxon>Bacteria</taxon>
        <taxon>Pseudomonadati</taxon>
        <taxon>Bacteroidota</taxon>
        <taxon>Chitinophagia</taxon>
        <taxon>Chitinophagales</taxon>
        <taxon>Chitinophagaceae</taxon>
        <taxon>Niastella</taxon>
    </lineage>
</organism>
<accession>A0ABS3YQ21</accession>
<evidence type="ECO:0000256" key="1">
    <source>
        <dbReference type="SAM" id="Phobius"/>
    </source>
</evidence>
<dbReference type="PIRSF" id="PIRSF018266">
    <property type="entry name" value="FecR"/>
    <property type="match status" value="1"/>
</dbReference>
<dbReference type="PANTHER" id="PTHR30273:SF2">
    <property type="entry name" value="PROTEIN FECR"/>
    <property type="match status" value="1"/>
</dbReference>
<dbReference type="Gene3D" id="2.60.120.1440">
    <property type="match status" value="1"/>
</dbReference>
<gene>
    <name evidence="4" type="ORF">J7I42_06950</name>
</gene>
<keyword evidence="1" id="KW-0812">Transmembrane</keyword>
<keyword evidence="1" id="KW-0472">Membrane</keyword>
<keyword evidence="1" id="KW-1133">Transmembrane helix</keyword>
<sequence>MEERIKYLFKQYLYNTCTRKEFDEFFSYINEAAHNELIRELIKKAYEESGQPGSSLTYVNERGNLIVTKPNWNEQPGTRRKTTPKMRVVGAIAAVAMALVIGFAWLMLRPPSRQPPAEIKGLAIKMTGRSEYRYMLLPDSTQVWLNAASTLEYPQQFAMGKREVYLTGEAYFDVKHADKQPFLIHTGKVTTMVLGTAFNIKAYPGRENIIVSVSRGKVRVNYNEKEMAVLTQGQQVKVSNTSNTIIQKKMAITEAAPWQQGNLQYDDEIIKDIVADLERNYDVTIRIQNEAVANERISTSFRREIGIENALKVLCTLTDTRLKLENNMYVIQ</sequence>
<protein>
    <submittedName>
        <fullName evidence="4">FecR domain-containing protein</fullName>
    </submittedName>
</protein>
<feature type="transmembrane region" description="Helical" evidence="1">
    <location>
        <begin position="88"/>
        <end position="108"/>
    </location>
</feature>
<dbReference type="Pfam" id="PF16344">
    <property type="entry name" value="FecR_C"/>
    <property type="match status" value="1"/>
</dbReference>
<dbReference type="InterPro" id="IPR032508">
    <property type="entry name" value="FecR_C"/>
</dbReference>
<evidence type="ECO:0000313" key="5">
    <source>
        <dbReference type="Proteomes" id="UP000677244"/>
    </source>
</evidence>
<evidence type="ECO:0000259" key="3">
    <source>
        <dbReference type="Pfam" id="PF16344"/>
    </source>
</evidence>
<dbReference type="Gene3D" id="3.55.50.30">
    <property type="match status" value="1"/>
</dbReference>
<proteinExistence type="predicted"/>
<dbReference type="EMBL" id="JAGHKO010000001">
    <property type="protein sequence ID" value="MBO9199997.1"/>
    <property type="molecule type" value="Genomic_DNA"/>
</dbReference>
<evidence type="ECO:0000259" key="2">
    <source>
        <dbReference type="Pfam" id="PF04773"/>
    </source>
</evidence>
<reference evidence="4 5" key="1">
    <citation type="submission" date="2021-03" db="EMBL/GenBank/DDBJ databases">
        <title>Assistant Professor.</title>
        <authorList>
            <person name="Huq M.A."/>
        </authorList>
    </citation>
    <scope>NUCLEOTIDE SEQUENCE [LARGE SCALE GENOMIC DNA]</scope>
    <source>
        <strain evidence="4 5">MAH-29</strain>
    </source>
</reference>
<dbReference type="InterPro" id="IPR006860">
    <property type="entry name" value="FecR"/>
</dbReference>
<dbReference type="Pfam" id="PF04773">
    <property type="entry name" value="FecR"/>
    <property type="match status" value="1"/>
</dbReference>
<feature type="domain" description="Protein FecR C-terminal" evidence="3">
    <location>
        <begin position="264"/>
        <end position="330"/>
    </location>
</feature>
<name>A0ABS3YQ21_9BACT</name>
<comment type="caution">
    <text evidence="4">The sequence shown here is derived from an EMBL/GenBank/DDBJ whole genome shotgun (WGS) entry which is preliminary data.</text>
</comment>
<keyword evidence="5" id="KW-1185">Reference proteome</keyword>
<dbReference type="RefSeq" id="WP_209138048.1">
    <property type="nucleotide sequence ID" value="NZ_JAGHKO010000001.1"/>
</dbReference>